<gene>
    <name evidence="7" type="ORF">AAFC00_003529</name>
</gene>
<evidence type="ECO:0000256" key="3">
    <source>
        <dbReference type="SAM" id="MobiDB-lite"/>
    </source>
</evidence>
<feature type="domain" description="SH3" evidence="4">
    <location>
        <begin position="18"/>
        <end position="82"/>
    </location>
</feature>
<evidence type="ECO:0000313" key="8">
    <source>
        <dbReference type="Proteomes" id="UP001562354"/>
    </source>
</evidence>
<evidence type="ECO:0000259" key="4">
    <source>
        <dbReference type="PROSITE" id="PS50002"/>
    </source>
</evidence>
<feature type="region of interest" description="Disordered" evidence="3">
    <location>
        <begin position="204"/>
        <end position="226"/>
    </location>
</feature>
<dbReference type="CDD" id="cd13316">
    <property type="entry name" value="PH_Boi"/>
    <property type="match status" value="1"/>
</dbReference>
<comment type="caution">
    <text evidence="7">The sequence shown here is derived from an EMBL/GenBank/DDBJ whole genome shotgun (WGS) entry which is preliminary data.</text>
</comment>
<dbReference type="EMBL" id="JBFMKM010000008">
    <property type="protein sequence ID" value="KAL1304551.1"/>
    <property type="molecule type" value="Genomic_DNA"/>
</dbReference>
<evidence type="ECO:0000256" key="2">
    <source>
        <dbReference type="PROSITE-ProRule" id="PRU00192"/>
    </source>
</evidence>
<dbReference type="Pfam" id="PF07647">
    <property type="entry name" value="SAM_2"/>
    <property type="match status" value="1"/>
</dbReference>
<dbReference type="SUPFAM" id="SSF47769">
    <property type="entry name" value="SAM/Pointed domain"/>
    <property type="match status" value="1"/>
</dbReference>
<feature type="compositionally biased region" description="Polar residues" evidence="3">
    <location>
        <begin position="362"/>
        <end position="391"/>
    </location>
</feature>
<evidence type="ECO:0000259" key="5">
    <source>
        <dbReference type="PROSITE" id="PS50003"/>
    </source>
</evidence>
<feature type="compositionally biased region" description="Low complexity" evidence="3">
    <location>
        <begin position="93"/>
        <end position="129"/>
    </location>
</feature>
<feature type="domain" description="SAM" evidence="6">
    <location>
        <begin position="263"/>
        <end position="329"/>
    </location>
</feature>
<dbReference type="InterPro" id="IPR011993">
    <property type="entry name" value="PH-like_dom_sf"/>
</dbReference>
<protein>
    <submittedName>
        <fullName evidence="7">Uncharacterized protein</fullName>
    </submittedName>
</protein>
<dbReference type="CDD" id="cd09535">
    <property type="entry name" value="SAM_BOI-like_fungal"/>
    <property type="match status" value="1"/>
</dbReference>
<dbReference type="SUPFAM" id="SSF50044">
    <property type="entry name" value="SH3-domain"/>
    <property type="match status" value="1"/>
</dbReference>
<dbReference type="Gene3D" id="2.30.30.40">
    <property type="entry name" value="SH3 Domains"/>
    <property type="match status" value="1"/>
</dbReference>
<dbReference type="SMART" id="SM00326">
    <property type="entry name" value="SH3"/>
    <property type="match status" value="1"/>
</dbReference>
<dbReference type="RefSeq" id="XP_069200826.1">
    <property type="nucleotide sequence ID" value="XM_069343012.1"/>
</dbReference>
<feature type="compositionally biased region" description="Polar residues" evidence="3">
    <location>
        <begin position="206"/>
        <end position="220"/>
    </location>
</feature>
<keyword evidence="8" id="KW-1185">Reference proteome</keyword>
<organism evidence="7 8">
    <name type="scientific">Neodothiora populina</name>
    <dbReference type="NCBI Taxonomy" id="2781224"/>
    <lineage>
        <taxon>Eukaryota</taxon>
        <taxon>Fungi</taxon>
        <taxon>Dikarya</taxon>
        <taxon>Ascomycota</taxon>
        <taxon>Pezizomycotina</taxon>
        <taxon>Dothideomycetes</taxon>
        <taxon>Dothideomycetidae</taxon>
        <taxon>Dothideales</taxon>
        <taxon>Dothioraceae</taxon>
        <taxon>Neodothiora</taxon>
    </lineage>
</organism>
<feature type="compositionally biased region" description="Low complexity" evidence="3">
    <location>
        <begin position="675"/>
        <end position="694"/>
    </location>
</feature>
<dbReference type="PROSITE" id="PS50105">
    <property type="entry name" value="SAM_DOMAIN"/>
    <property type="match status" value="1"/>
</dbReference>
<dbReference type="SMART" id="SM00233">
    <property type="entry name" value="PH"/>
    <property type="match status" value="1"/>
</dbReference>
<dbReference type="InterPro" id="IPR001660">
    <property type="entry name" value="SAM"/>
</dbReference>
<feature type="compositionally biased region" description="Low complexity" evidence="3">
    <location>
        <begin position="626"/>
        <end position="642"/>
    </location>
</feature>
<dbReference type="Pfam" id="PF14604">
    <property type="entry name" value="SH3_9"/>
    <property type="match status" value="1"/>
</dbReference>
<accession>A0ABR3PFK7</accession>
<evidence type="ECO:0000259" key="6">
    <source>
        <dbReference type="PROSITE" id="PS50105"/>
    </source>
</evidence>
<dbReference type="PANTHER" id="PTHR12092:SF16">
    <property type="entry name" value="PH DOMAIN-CONTAINING PROTEIN"/>
    <property type="match status" value="1"/>
</dbReference>
<dbReference type="Proteomes" id="UP001562354">
    <property type="component" value="Unassembled WGS sequence"/>
</dbReference>
<evidence type="ECO:0000313" key="7">
    <source>
        <dbReference type="EMBL" id="KAL1304551.1"/>
    </source>
</evidence>
<dbReference type="Gene3D" id="2.30.29.30">
    <property type="entry name" value="Pleckstrin-homology domain (PH domain)/Phosphotyrosine-binding domain (PTB)"/>
    <property type="match status" value="1"/>
</dbReference>
<feature type="region of interest" description="Disordered" evidence="3">
    <location>
        <begin position="662"/>
        <end position="737"/>
    </location>
</feature>
<dbReference type="Pfam" id="PF00169">
    <property type="entry name" value="PH"/>
    <property type="match status" value="1"/>
</dbReference>
<dbReference type="SMART" id="SM00454">
    <property type="entry name" value="SAM"/>
    <property type="match status" value="1"/>
</dbReference>
<feature type="compositionally biased region" description="Polar residues" evidence="3">
    <location>
        <begin position="477"/>
        <end position="487"/>
    </location>
</feature>
<feature type="compositionally biased region" description="Low complexity" evidence="3">
    <location>
        <begin position="455"/>
        <end position="470"/>
    </location>
</feature>
<dbReference type="PROSITE" id="PS50003">
    <property type="entry name" value="PH_DOMAIN"/>
    <property type="match status" value="1"/>
</dbReference>
<dbReference type="SUPFAM" id="SSF50729">
    <property type="entry name" value="PH domain-like"/>
    <property type="match status" value="1"/>
</dbReference>
<feature type="compositionally biased region" description="Polar residues" evidence="3">
    <location>
        <begin position="528"/>
        <end position="553"/>
    </location>
</feature>
<dbReference type="GeneID" id="95977230"/>
<feature type="region of interest" description="Disordered" evidence="3">
    <location>
        <begin position="626"/>
        <end position="646"/>
    </location>
</feature>
<dbReference type="InterPro" id="IPR013761">
    <property type="entry name" value="SAM/pointed_sf"/>
</dbReference>
<dbReference type="InterPro" id="IPR001452">
    <property type="entry name" value="SH3_domain"/>
</dbReference>
<feature type="compositionally biased region" description="Polar residues" evidence="3">
    <location>
        <begin position="146"/>
        <end position="186"/>
    </location>
</feature>
<name>A0ABR3PFK7_9PEZI</name>
<dbReference type="InterPro" id="IPR037370">
    <property type="entry name" value="Pleckstrin"/>
</dbReference>
<keyword evidence="1 2" id="KW-0728">SH3 domain</keyword>
<feature type="domain" description="PH" evidence="5">
    <location>
        <begin position="751"/>
        <end position="899"/>
    </location>
</feature>
<dbReference type="Gene3D" id="1.10.150.50">
    <property type="entry name" value="Transcription Factor, Ets-1"/>
    <property type="match status" value="1"/>
</dbReference>
<proteinExistence type="predicted"/>
<feature type="region of interest" description="Disordered" evidence="3">
    <location>
        <begin position="528"/>
        <end position="561"/>
    </location>
</feature>
<feature type="compositionally biased region" description="Basic and acidic residues" evidence="3">
    <location>
        <begin position="940"/>
        <end position="958"/>
    </location>
</feature>
<feature type="region of interest" description="Disordered" evidence="3">
    <location>
        <begin position="361"/>
        <end position="391"/>
    </location>
</feature>
<feature type="compositionally biased region" description="Polar residues" evidence="3">
    <location>
        <begin position="700"/>
        <end position="713"/>
    </location>
</feature>
<sequence>MMASSSSRQPTHAQHQAPPGSILLVVHDFVARSPDELSLAKGDRIELIERDDDFGDGWFLGRHMTNGTTGLFPEVYTTPAPKATLPVSSNQQRTPRLGPLSPTLSSLPAEQHASASSRPSSGAAPPSAAQFDGNGNANVHARYSGDLSNQRPLSSSGNGIQDATRSSLSANPPSTRTTQSLAPQHNSVMHETLSVIDEHITDLRTPRQSHLSTNRSNQDADSVYSHDAHRLSYINGHETDEEEEEQQQQQQQHLHTESEVMAWTPARVAQYLEQQGVEKQHCDIFREQEISGEVILHMEQSAVFIKEFELGSVGRRLKTWQKIKALQDETRAAGIPGMARSISDYSAAADDSMSMNEVARTRSASITVPPQRPSTAAPVSSSFPTSAGFATQPSPALAAHLQSLNSITARPESMARPSAASIRSLNHSRRHSSLGSIGDAAPPPATSRYSQHRQSSSGASPLAIASAAAASRRRSSVQEQPHTSIPQHSDHLSVGNYGFANPDSPGDIDRGYFSGNEVENRNKRNVLQKRSSQMHARNASAVTDSARHSTQFRSHGRVASVESMRAPVSPILSPESAQFSFDKAAGHRAVSSPLVTTGTKPFSAIQEPASPIVTKLEYGQSSITADSDASSANYSPSPASHSFTFFSKPRVGGLRVASDAVTQNEKRAQSNLKGSPITSPTRTGSTTPSTDTPSIEIQKPDTQSRVSTGSSSLVAPPPPAARARPKTKTKKSTSAYTRGLEKRTPAEQMTGCDYSGWMKKKSSNLMGSWKPRLFVLRGRRLSYYYSENDTEEKGLIDISSHRVLPAENERMTGLHAALTGASSSPVMPANTTTQTSAATDLASKPSIDSETGLFIFKLVPPRQGLSKAVNFTKPAVHYFAVNSRQEGRLWMAALMKATIDYDPSGKVVTSYNQKTISLAKARARNERPPALREISNESATEDKAIAELDGGSVERPDSSVDQTGLGIDGIESSKGDTDPATTGGAEKSDAVTGVRTSST</sequence>
<dbReference type="PANTHER" id="PTHR12092">
    <property type="entry name" value="PLECKSTRIN"/>
    <property type="match status" value="1"/>
</dbReference>
<feature type="region of interest" description="Disordered" evidence="3">
    <location>
        <begin position="920"/>
        <end position="999"/>
    </location>
</feature>
<dbReference type="InterPro" id="IPR036028">
    <property type="entry name" value="SH3-like_dom_sf"/>
</dbReference>
<feature type="region of interest" description="Disordered" evidence="3">
    <location>
        <begin position="82"/>
        <end position="186"/>
    </location>
</feature>
<dbReference type="PROSITE" id="PS50002">
    <property type="entry name" value="SH3"/>
    <property type="match status" value="1"/>
</dbReference>
<reference evidence="7 8" key="1">
    <citation type="submission" date="2024-07" db="EMBL/GenBank/DDBJ databases">
        <title>Draft sequence of the Neodothiora populina.</title>
        <authorList>
            <person name="Drown D.D."/>
            <person name="Schuette U.S."/>
            <person name="Buechlein A.B."/>
            <person name="Rusch D.R."/>
            <person name="Winton L.W."/>
            <person name="Adams G.A."/>
        </authorList>
    </citation>
    <scope>NUCLEOTIDE SEQUENCE [LARGE SCALE GENOMIC DNA]</scope>
    <source>
        <strain evidence="7 8">CPC 39397</strain>
    </source>
</reference>
<feature type="region of interest" description="Disordered" evidence="3">
    <location>
        <begin position="410"/>
        <end position="510"/>
    </location>
</feature>
<dbReference type="InterPro" id="IPR001849">
    <property type="entry name" value="PH_domain"/>
</dbReference>
<evidence type="ECO:0000256" key="1">
    <source>
        <dbReference type="ARBA" id="ARBA00022443"/>
    </source>
</evidence>